<evidence type="ECO:0000313" key="8">
    <source>
        <dbReference type="EMBL" id="HIV24782.1"/>
    </source>
</evidence>
<feature type="domain" description="ABC3 transporter permease C-terminal" evidence="7">
    <location>
        <begin position="302"/>
        <end position="385"/>
    </location>
</feature>
<protein>
    <submittedName>
        <fullName evidence="8">FtsX-like permease family protein</fullName>
    </submittedName>
</protein>
<evidence type="ECO:0000256" key="6">
    <source>
        <dbReference type="SAM" id="Phobius"/>
    </source>
</evidence>
<evidence type="ECO:0000256" key="2">
    <source>
        <dbReference type="ARBA" id="ARBA00022475"/>
    </source>
</evidence>
<dbReference type="InterPro" id="IPR003838">
    <property type="entry name" value="ABC3_permease_C"/>
</dbReference>
<dbReference type="Proteomes" id="UP000824169">
    <property type="component" value="Unassembled WGS sequence"/>
</dbReference>
<dbReference type="PANTHER" id="PTHR30572">
    <property type="entry name" value="MEMBRANE COMPONENT OF TRANSPORTER-RELATED"/>
    <property type="match status" value="1"/>
</dbReference>
<keyword evidence="3 6" id="KW-0812">Transmembrane</keyword>
<evidence type="ECO:0000256" key="5">
    <source>
        <dbReference type="ARBA" id="ARBA00023136"/>
    </source>
</evidence>
<organism evidence="8 9">
    <name type="scientific">Candidatus Scatomonas pullistercoris</name>
    <dbReference type="NCBI Taxonomy" id="2840920"/>
    <lineage>
        <taxon>Bacteria</taxon>
        <taxon>Bacillati</taxon>
        <taxon>Bacillota</taxon>
        <taxon>Clostridia</taxon>
        <taxon>Lachnospirales</taxon>
        <taxon>Lachnospiraceae</taxon>
        <taxon>Lachnospiraceae incertae sedis</taxon>
        <taxon>Candidatus Scatomonas</taxon>
    </lineage>
</organism>
<comment type="subcellular location">
    <subcellularLocation>
        <location evidence="1">Cell membrane</location>
        <topology evidence="1">Multi-pass membrane protein</topology>
    </subcellularLocation>
</comment>
<evidence type="ECO:0000256" key="1">
    <source>
        <dbReference type="ARBA" id="ARBA00004651"/>
    </source>
</evidence>
<keyword evidence="5 6" id="KW-0472">Membrane</keyword>
<dbReference type="Pfam" id="PF02687">
    <property type="entry name" value="FtsX"/>
    <property type="match status" value="1"/>
</dbReference>
<evidence type="ECO:0000256" key="4">
    <source>
        <dbReference type="ARBA" id="ARBA00022989"/>
    </source>
</evidence>
<reference evidence="8" key="1">
    <citation type="submission" date="2020-10" db="EMBL/GenBank/DDBJ databases">
        <authorList>
            <person name="Gilroy R."/>
        </authorList>
    </citation>
    <scope>NUCLEOTIDE SEQUENCE</scope>
    <source>
        <strain evidence="8">CHK188-20938</strain>
    </source>
</reference>
<gene>
    <name evidence="8" type="ORF">IAB71_03195</name>
</gene>
<comment type="caution">
    <text evidence="8">The sequence shown here is derived from an EMBL/GenBank/DDBJ whole genome shotgun (WGS) entry which is preliminary data.</text>
</comment>
<accession>A0A9D1P2F8</accession>
<name>A0A9D1P2F8_9FIRM</name>
<dbReference type="InterPro" id="IPR050250">
    <property type="entry name" value="Macrolide_Exporter_MacB"/>
</dbReference>
<dbReference type="AlphaFoldDB" id="A0A9D1P2F8"/>
<reference evidence="8" key="2">
    <citation type="journal article" date="2021" name="PeerJ">
        <title>Extensive microbial diversity within the chicken gut microbiome revealed by metagenomics and culture.</title>
        <authorList>
            <person name="Gilroy R."/>
            <person name="Ravi A."/>
            <person name="Getino M."/>
            <person name="Pursley I."/>
            <person name="Horton D.L."/>
            <person name="Alikhan N.F."/>
            <person name="Baker D."/>
            <person name="Gharbi K."/>
            <person name="Hall N."/>
            <person name="Watson M."/>
            <person name="Adriaenssens E.M."/>
            <person name="Foster-Nyarko E."/>
            <person name="Jarju S."/>
            <person name="Secka A."/>
            <person name="Antonio M."/>
            <person name="Oren A."/>
            <person name="Chaudhuri R.R."/>
            <person name="La Ragione R."/>
            <person name="Hildebrand F."/>
            <person name="Pallen M.J."/>
        </authorList>
    </citation>
    <scope>NUCLEOTIDE SEQUENCE</scope>
    <source>
        <strain evidence="8">CHK188-20938</strain>
    </source>
</reference>
<evidence type="ECO:0000313" key="9">
    <source>
        <dbReference type="Proteomes" id="UP000824169"/>
    </source>
</evidence>
<feature type="transmembrane region" description="Helical" evidence="6">
    <location>
        <begin position="347"/>
        <end position="369"/>
    </location>
</feature>
<dbReference type="EMBL" id="DVOO01000011">
    <property type="protein sequence ID" value="HIV24782.1"/>
    <property type="molecule type" value="Genomic_DNA"/>
</dbReference>
<keyword evidence="2" id="KW-1003">Cell membrane</keyword>
<dbReference type="PANTHER" id="PTHR30572:SF9">
    <property type="entry name" value="ABC TRANSPORTER PERMEASE PROTEIN"/>
    <property type="match status" value="1"/>
</dbReference>
<dbReference type="GO" id="GO:0022857">
    <property type="term" value="F:transmembrane transporter activity"/>
    <property type="evidence" value="ECO:0007669"/>
    <property type="project" value="TreeGrafter"/>
</dbReference>
<proteinExistence type="predicted"/>
<dbReference type="GO" id="GO:0005886">
    <property type="term" value="C:plasma membrane"/>
    <property type="evidence" value="ECO:0007669"/>
    <property type="project" value="UniProtKB-SubCell"/>
</dbReference>
<sequence length="461" mass="50625">MSAVKRAWLYLRRKMGRTVILLAVLAVLSVLVLLCISVGNAADTALQNLRKTMGGYFRVSTDYEKGGEQQVDEEMVKKILEVEGIKAWNGLDTTYLLVEDAYLKPGRFTGEGDYRASLARFFSCSDTSLHEYFFLHSFSLAEGRHITPEDSGKALISRELADLNGLSVGDTFSARQDLTSAPEEVRESASAFELEIVGIYEIDVPQVQSSDSAECDMAENFIFTDTDYIRRVKGEFRENPVDFYSSGAAFFVENPKEQNAVVAEVLQIPGYDWEGFELVQNNKNYEDSAGPLERMAGLITAMILAILLIGVVLVTLVLFLWMRDRVHEIGILLSLGIRKRGILGQHLLENLLTAAAAFLAAWCISAAAAGQLEHFVGDAVSVNIAEEAENGKAGRRAQELLYPDPVESRQVDAQELVKVRIGMRELAEVAGAGVLLILLSAGIASGLVLRMKPKEIFSNAG</sequence>
<feature type="transmembrane region" description="Helical" evidence="6">
    <location>
        <begin position="295"/>
        <end position="321"/>
    </location>
</feature>
<keyword evidence="4 6" id="KW-1133">Transmembrane helix</keyword>
<evidence type="ECO:0000259" key="7">
    <source>
        <dbReference type="Pfam" id="PF02687"/>
    </source>
</evidence>
<feature type="transmembrane region" description="Helical" evidence="6">
    <location>
        <begin position="429"/>
        <end position="449"/>
    </location>
</feature>
<evidence type="ECO:0000256" key="3">
    <source>
        <dbReference type="ARBA" id="ARBA00022692"/>
    </source>
</evidence>